<name>A0AAD5UDV0_9FUNG</name>
<feature type="compositionally biased region" description="Low complexity" evidence="1">
    <location>
        <begin position="291"/>
        <end position="303"/>
    </location>
</feature>
<reference evidence="3" key="1">
    <citation type="submission" date="2020-05" db="EMBL/GenBank/DDBJ databases">
        <title>Phylogenomic resolution of chytrid fungi.</title>
        <authorList>
            <person name="Stajich J.E."/>
            <person name="Amses K."/>
            <person name="Simmons R."/>
            <person name="Seto K."/>
            <person name="Myers J."/>
            <person name="Bonds A."/>
            <person name="Quandt C.A."/>
            <person name="Barry K."/>
            <person name="Liu P."/>
            <person name="Grigoriev I."/>
            <person name="Longcore J.E."/>
            <person name="James T.Y."/>
        </authorList>
    </citation>
    <scope>NUCLEOTIDE SEQUENCE</scope>
    <source>
        <strain evidence="3">PLAUS21</strain>
    </source>
</reference>
<keyword evidence="4" id="KW-1185">Reference proteome</keyword>
<gene>
    <name evidence="3" type="ORF">HK103_006242</name>
</gene>
<accession>A0AAD5UDV0</accession>
<evidence type="ECO:0000256" key="1">
    <source>
        <dbReference type="SAM" id="MobiDB-lite"/>
    </source>
</evidence>
<evidence type="ECO:0000256" key="2">
    <source>
        <dbReference type="SAM" id="Phobius"/>
    </source>
</evidence>
<keyword evidence="2" id="KW-0472">Membrane</keyword>
<evidence type="ECO:0000313" key="4">
    <source>
        <dbReference type="Proteomes" id="UP001210925"/>
    </source>
</evidence>
<feature type="transmembrane region" description="Helical" evidence="2">
    <location>
        <begin position="398"/>
        <end position="418"/>
    </location>
</feature>
<feature type="region of interest" description="Disordered" evidence="1">
    <location>
        <begin position="1"/>
        <end position="29"/>
    </location>
</feature>
<dbReference type="EMBL" id="JADGKB010000065">
    <property type="protein sequence ID" value="KAJ3255517.1"/>
    <property type="molecule type" value="Genomic_DNA"/>
</dbReference>
<organism evidence="3 4">
    <name type="scientific">Boothiomyces macroporosus</name>
    <dbReference type="NCBI Taxonomy" id="261099"/>
    <lineage>
        <taxon>Eukaryota</taxon>
        <taxon>Fungi</taxon>
        <taxon>Fungi incertae sedis</taxon>
        <taxon>Chytridiomycota</taxon>
        <taxon>Chytridiomycota incertae sedis</taxon>
        <taxon>Chytridiomycetes</taxon>
        <taxon>Rhizophydiales</taxon>
        <taxon>Terramycetaceae</taxon>
        <taxon>Boothiomyces</taxon>
    </lineage>
</organism>
<comment type="caution">
    <text evidence="3">The sequence shown here is derived from an EMBL/GenBank/DDBJ whole genome shotgun (WGS) entry which is preliminary data.</text>
</comment>
<dbReference type="Proteomes" id="UP001210925">
    <property type="component" value="Unassembled WGS sequence"/>
</dbReference>
<feature type="compositionally biased region" description="Polar residues" evidence="1">
    <location>
        <begin position="240"/>
        <end position="250"/>
    </location>
</feature>
<evidence type="ECO:0000313" key="3">
    <source>
        <dbReference type="EMBL" id="KAJ3255517.1"/>
    </source>
</evidence>
<dbReference type="AlphaFoldDB" id="A0AAD5UDV0"/>
<sequence length="425" mass="47407">MIKRSAKNYDSESDDQYPPSSITSNPSSTASEKFAGLEKYPVITTPDSQVCVCGVQHLDHTLLKNIFEIPLESTVNDLFGDQGQTIYNSSLIESGATVGPVKINIVEKQCLKTIAERGFVFASEISFPDDPSKIVNHRICMSAVDDDFTEIQATVDVSFSKNTKNKKKTTLKQIGKLLGLHRIIQYYLNQEALKRSDKTEKTKQIGGPRKFNGIDTFKILKEQKASERTGLYGTLKRNLNAHSTSSTPGSPFTEPVKLESPSASVQSTVRSLDGYLSQKPKPLDSAPPNTPNISPINTPSISPKSMKTRKPEPPSRKETKRIKAYMFDEPEKYYTPRSFSLDSQELVPTITPYQIPRLMPRSKTPIDNKSAETLTDLVPGQYGKAEPKKGNIDAVQKAYFIFHLFIVVFSVIGFKTFIDLFKSLY</sequence>
<feature type="region of interest" description="Disordered" evidence="1">
    <location>
        <begin position="239"/>
        <end position="321"/>
    </location>
</feature>
<protein>
    <submittedName>
        <fullName evidence="3">Uncharacterized protein</fullName>
    </submittedName>
</protein>
<feature type="compositionally biased region" description="Polar residues" evidence="1">
    <location>
        <begin position="261"/>
        <end position="270"/>
    </location>
</feature>
<proteinExistence type="predicted"/>
<keyword evidence="2" id="KW-1133">Transmembrane helix</keyword>
<feature type="compositionally biased region" description="Low complexity" evidence="1">
    <location>
        <begin position="18"/>
        <end position="29"/>
    </location>
</feature>
<keyword evidence="2" id="KW-0812">Transmembrane</keyword>